<accession>A0A9W5EZN0</accession>
<evidence type="ECO:0000313" key="8">
    <source>
        <dbReference type="EMBL" id="CUU79030.1"/>
    </source>
</evidence>
<reference evidence="8 9" key="1">
    <citation type="submission" date="2015-11" db="EMBL/GenBank/DDBJ databases">
        <authorList>
            <consortium name="Pathogen Informatics"/>
        </authorList>
    </citation>
    <scope>NUCLEOTIDE SEQUENCE [LARGE SCALE GENOMIC DNA]</scope>
    <source>
        <strain evidence="8 9">006A-0191</strain>
    </source>
</reference>
<keyword evidence="3" id="KW-1003">Cell membrane</keyword>
<feature type="transmembrane region" description="Helical" evidence="7">
    <location>
        <begin position="33"/>
        <end position="52"/>
    </location>
</feature>
<sequence length="409" mass="45367">MENKQQEENNDFMNNNIQSDLEETKISSRKFKIYIGLISIAIVVFFFLFFFLKNFSLGLGGIESKKNDKDLAATVKVDKKFDNVTTFEEVLKEREEETKLPMPIAKKESTIPTNNLSPTFEAQIRESKPKRARIVKGMGITVIKGDASGSYAANSGEKQFKEKPDVVFDFGQNGNTPNMAANNLNGGNGEDSRMNGDVYTPTQAMVSNFNQSLLLPKGAYIGCVLKTKLVSTIKGGIACIVSNDVYSANGHTLLIEKGSTITGTFNSGQMNDGMDRLFVVWQEIRTPNNIVIPVYSGATDSLGASGVPGWVDHHYMQRFGAAIMLSVLDDAMGILANQIQNKTSNGNNNNYYDYSQNTRDQVSNIANTALEKMIDIKPTLYKNQGDIVGVYVNRDIDFSKVYKIIRRKK</sequence>
<evidence type="ECO:0000313" key="9">
    <source>
        <dbReference type="Proteomes" id="UP000052257"/>
    </source>
</evidence>
<organism evidence="8 9">
    <name type="scientific">Campylobacter hyointestinalis subsp. hyointestinalis</name>
    <dbReference type="NCBI Taxonomy" id="91352"/>
    <lineage>
        <taxon>Bacteria</taxon>
        <taxon>Pseudomonadati</taxon>
        <taxon>Campylobacterota</taxon>
        <taxon>Epsilonproteobacteria</taxon>
        <taxon>Campylobacterales</taxon>
        <taxon>Campylobacteraceae</taxon>
        <taxon>Campylobacter</taxon>
    </lineage>
</organism>
<dbReference type="Pfam" id="PF03743">
    <property type="entry name" value="TrbI"/>
    <property type="match status" value="1"/>
</dbReference>
<dbReference type="EMBL" id="FAUW01000002">
    <property type="protein sequence ID" value="CUU79030.1"/>
    <property type="molecule type" value="Genomic_DNA"/>
</dbReference>
<keyword evidence="4 7" id="KW-0812">Transmembrane</keyword>
<keyword evidence="5 7" id="KW-1133">Transmembrane helix</keyword>
<dbReference type="RefSeq" id="WP_059431071.1">
    <property type="nucleotide sequence ID" value="NZ_FAUW01000002.1"/>
</dbReference>
<dbReference type="Gene3D" id="2.40.128.260">
    <property type="entry name" value="Type IV secretion system, VirB10/TraB/TrbI"/>
    <property type="match status" value="2"/>
</dbReference>
<gene>
    <name evidence="8" type="ORF">ERS739220_01033</name>
</gene>
<dbReference type="GO" id="GO:0005886">
    <property type="term" value="C:plasma membrane"/>
    <property type="evidence" value="ECO:0007669"/>
    <property type="project" value="UniProtKB-SubCell"/>
</dbReference>
<evidence type="ECO:0000256" key="5">
    <source>
        <dbReference type="ARBA" id="ARBA00022989"/>
    </source>
</evidence>
<evidence type="ECO:0000256" key="4">
    <source>
        <dbReference type="ARBA" id="ARBA00022692"/>
    </source>
</evidence>
<evidence type="ECO:0000256" key="1">
    <source>
        <dbReference type="ARBA" id="ARBA00004162"/>
    </source>
</evidence>
<evidence type="ECO:0000256" key="7">
    <source>
        <dbReference type="SAM" id="Phobius"/>
    </source>
</evidence>
<protein>
    <submittedName>
        <fullName evidence="8">CmgB10</fullName>
    </submittedName>
</protein>
<dbReference type="NCBIfam" id="NF038091">
    <property type="entry name" value="T4SS_VirB10"/>
    <property type="match status" value="1"/>
</dbReference>
<evidence type="ECO:0000256" key="3">
    <source>
        <dbReference type="ARBA" id="ARBA00022475"/>
    </source>
</evidence>
<keyword evidence="6 7" id="KW-0472">Membrane</keyword>
<evidence type="ECO:0000256" key="6">
    <source>
        <dbReference type="ARBA" id="ARBA00023136"/>
    </source>
</evidence>
<comment type="subcellular location">
    <subcellularLocation>
        <location evidence="1">Cell membrane</location>
        <topology evidence="1">Single-pass membrane protein</topology>
    </subcellularLocation>
</comment>
<dbReference type="InterPro" id="IPR047695">
    <property type="entry name" value="T4SS_VirB10/PtlG"/>
</dbReference>
<proteinExistence type="inferred from homology"/>
<dbReference type="InterPro" id="IPR042217">
    <property type="entry name" value="T4SS_VirB10/TrbI"/>
</dbReference>
<dbReference type="Proteomes" id="UP000052257">
    <property type="component" value="Unassembled WGS sequence"/>
</dbReference>
<dbReference type="CDD" id="cd16429">
    <property type="entry name" value="VirB10"/>
    <property type="match status" value="1"/>
</dbReference>
<dbReference type="InterPro" id="IPR005498">
    <property type="entry name" value="T4SS_VirB10/TraB/TrbI"/>
</dbReference>
<name>A0A9W5EZN0_CAMHY</name>
<comment type="similarity">
    <text evidence="2">Belongs to the TrbI/VirB10 family.</text>
</comment>
<evidence type="ECO:0000256" key="2">
    <source>
        <dbReference type="ARBA" id="ARBA00010265"/>
    </source>
</evidence>
<dbReference type="AlphaFoldDB" id="A0A9W5EZN0"/>
<comment type="caution">
    <text evidence="8">The sequence shown here is derived from an EMBL/GenBank/DDBJ whole genome shotgun (WGS) entry which is preliminary data.</text>
</comment>